<accession>A0A1Z5JN38</accession>
<organism evidence="1 2">
    <name type="scientific">Fistulifera solaris</name>
    <name type="common">Oleaginous diatom</name>
    <dbReference type="NCBI Taxonomy" id="1519565"/>
    <lineage>
        <taxon>Eukaryota</taxon>
        <taxon>Sar</taxon>
        <taxon>Stramenopiles</taxon>
        <taxon>Ochrophyta</taxon>
        <taxon>Bacillariophyta</taxon>
        <taxon>Bacillariophyceae</taxon>
        <taxon>Bacillariophycidae</taxon>
        <taxon>Naviculales</taxon>
        <taxon>Naviculaceae</taxon>
        <taxon>Fistulifera</taxon>
    </lineage>
</organism>
<evidence type="ECO:0000313" key="1">
    <source>
        <dbReference type="EMBL" id="GAX15427.1"/>
    </source>
</evidence>
<proteinExistence type="predicted"/>
<sequence length="67" mass="7616">MTFTLFQRKIGPHTCHNQATWRWNVAIVDTFPSTPCTSWHRLERRSPEAVQPKVAIKVAVTISLALA</sequence>
<dbReference type="InParanoid" id="A0A1Z5JN38"/>
<keyword evidence="2" id="KW-1185">Reference proteome</keyword>
<dbReference type="AlphaFoldDB" id="A0A1Z5JN38"/>
<name>A0A1Z5JN38_FISSO</name>
<reference evidence="1 2" key="1">
    <citation type="journal article" date="2015" name="Plant Cell">
        <title>Oil accumulation by the oleaginous diatom Fistulifera solaris as revealed by the genome and transcriptome.</title>
        <authorList>
            <person name="Tanaka T."/>
            <person name="Maeda Y."/>
            <person name="Veluchamy A."/>
            <person name="Tanaka M."/>
            <person name="Abida H."/>
            <person name="Marechal E."/>
            <person name="Bowler C."/>
            <person name="Muto M."/>
            <person name="Sunaga Y."/>
            <person name="Tanaka M."/>
            <person name="Yoshino T."/>
            <person name="Taniguchi T."/>
            <person name="Fukuda Y."/>
            <person name="Nemoto M."/>
            <person name="Matsumoto M."/>
            <person name="Wong P.S."/>
            <person name="Aburatani S."/>
            <person name="Fujibuchi W."/>
        </authorList>
    </citation>
    <scope>NUCLEOTIDE SEQUENCE [LARGE SCALE GENOMIC DNA]</scope>
    <source>
        <strain evidence="1 2">JPCC DA0580</strain>
    </source>
</reference>
<gene>
    <name evidence="1" type="ORF">FisN_8Lu340</name>
</gene>
<dbReference type="Proteomes" id="UP000198406">
    <property type="component" value="Unassembled WGS sequence"/>
</dbReference>
<evidence type="ECO:0000313" key="2">
    <source>
        <dbReference type="Proteomes" id="UP000198406"/>
    </source>
</evidence>
<dbReference type="EMBL" id="BDSP01000092">
    <property type="protein sequence ID" value="GAX15427.1"/>
    <property type="molecule type" value="Genomic_DNA"/>
</dbReference>
<comment type="caution">
    <text evidence="1">The sequence shown here is derived from an EMBL/GenBank/DDBJ whole genome shotgun (WGS) entry which is preliminary data.</text>
</comment>
<protein>
    <submittedName>
        <fullName evidence="1">Uncharacterized protein</fullName>
    </submittedName>
</protein>